<feature type="compositionally biased region" description="Basic and acidic residues" evidence="1">
    <location>
        <begin position="312"/>
        <end position="321"/>
    </location>
</feature>
<reference evidence="3" key="1">
    <citation type="submission" date="2022-02" db="EMBL/GenBank/DDBJ databases">
        <authorList>
            <person name="Henning P.M."/>
            <person name="McCubbin A.G."/>
            <person name="Shore J.S."/>
        </authorList>
    </citation>
    <scope>NUCLEOTIDE SEQUENCE</scope>
    <source>
        <strain evidence="3">F60SS</strain>
        <tissue evidence="3">Leaves</tissue>
    </source>
</reference>
<feature type="region of interest" description="Disordered" evidence="1">
    <location>
        <begin position="488"/>
        <end position="532"/>
    </location>
</feature>
<proteinExistence type="predicted"/>
<feature type="compositionally biased region" description="Basic and acidic residues" evidence="1">
    <location>
        <begin position="493"/>
        <end position="525"/>
    </location>
</feature>
<evidence type="ECO:0000259" key="2">
    <source>
        <dbReference type="Pfam" id="PF25896"/>
    </source>
</evidence>
<dbReference type="OrthoDB" id="787154at2759"/>
<sequence length="568" mass="61979">MNVVKGSWIGQTFALAKSNESGGKKSRIRRSKEERKEMVASFIKKYQSLNNGSFPSLNLTHKEVGGSFYTVREIVRDIIQENRVLGPAKLLPGEHSTDVLLEQYPLGTISTQPHSSSSASPNGTPLTADQLQSFNQDAESISDDLFVEARLQGFDNGNINDGKHVVIEELVEQNKDGQVSELPEAEDNKKEVAVPKANVTQMTDVIVETSPLRTIKPTDYLDGILDGLKDLNRTLEEKDGKEMQSGPGNDISFPDVLSSMKNTPESDQVDNLSGTLFERNKGLMDGKPGENLKDLKSGSSSSSSTSVEDMEYEKPKYKPLEKSSSLMDETSGGDLAEIAKPVLEGLNLSTTEDGFVQEEPADASLEQRSGFLDSKVIDGKHVVINNKEQIEQKKEGQVSKLSESGESMKKVAVPKAKVTPLTDVIVETFPLRPLTKPSDYLDSKSVENIAHPKLGSSNSPSMKADAPDSRVDSNVEAIAETQVLNSPNGMEAKTIDDADSKSKPQELVVESKADGQHVGGSKRESNPTLSRINLESWQGAAKKPARPEDNPLWGIFKSLADFLKLFFE</sequence>
<dbReference type="Pfam" id="PF25896">
    <property type="entry name" value="HTH_AT3G52170"/>
    <property type="match status" value="1"/>
</dbReference>
<reference evidence="3" key="2">
    <citation type="journal article" date="2023" name="Plants (Basel)">
        <title>Annotation of the Turnera subulata (Passifloraceae) Draft Genome Reveals the S-Locus Evolved after the Divergence of Turneroideae from Passifloroideae in a Stepwise Manner.</title>
        <authorList>
            <person name="Henning P.M."/>
            <person name="Roalson E.H."/>
            <person name="Mir W."/>
            <person name="McCubbin A.G."/>
            <person name="Shore J.S."/>
        </authorList>
    </citation>
    <scope>NUCLEOTIDE SEQUENCE</scope>
    <source>
        <strain evidence="3">F60SS</strain>
    </source>
</reference>
<dbReference type="InterPro" id="IPR058941">
    <property type="entry name" value="HTH_AT3G52170-like"/>
</dbReference>
<keyword evidence="4" id="KW-1185">Reference proteome</keyword>
<gene>
    <name evidence="3" type="ORF">Tsubulata_050437</name>
</gene>
<dbReference type="InterPro" id="IPR058942">
    <property type="entry name" value="AT3G52170-like"/>
</dbReference>
<dbReference type="AlphaFoldDB" id="A0A9Q0FGA0"/>
<feature type="region of interest" description="Disordered" evidence="1">
    <location>
        <begin position="237"/>
        <end position="329"/>
    </location>
</feature>
<dbReference type="PANTHER" id="PTHR34568">
    <property type="entry name" value="RRM DOMAIN-CONTAINING PROTEIN"/>
    <property type="match status" value="1"/>
</dbReference>
<protein>
    <recommendedName>
        <fullName evidence="2">AT3G52170-like helix-turn-helix domain-containing protein</fullName>
    </recommendedName>
</protein>
<name>A0A9Q0FGA0_9ROSI</name>
<feature type="compositionally biased region" description="Low complexity" evidence="1">
    <location>
        <begin position="297"/>
        <end position="306"/>
    </location>
</feature>
<evidence type="ECO:0000313" key="4">
    <source>
        <dbReference type="Proteomes" id="UP001141552"/>
    </source>
</evidence>
<dbReference type="Proteomes" id="UP001141552">
    <property type="component" value="Unassembled WGS sequence"/>
</dbReference>
<evidence type="ECO:0000256" key="1">
    <source>
        <dbReference type="SAM" id="MobiDB-lite"/>
    </source>
</evidence>
<comment type="caution">
    <text evidence="3">The sequence shown here is derived from an EMBL/GenBank/DDBJ whole genome shotgun (WGS) entry which is preliminary data.</text>
</comment>
<feature type="compositionally biased region" description="Basic and acidic residues" evidence="1">
    <location>
        <begin position="278"/>
        <end position="296"/>
    </location>
</feature>
<dbReference type="PANTHER" id="PTHR34568:SF1">
    <property type="entry name" value="DNA BINDING PROTEIN"/>
    <property type="match status" value="1"/>
</dbReference>
<accession>A0A9Q0FGA0</accession>
<evidence type="ECO:0000313" key="3">
    <source>
        <dbReference type="EMBL" id="KAJ4830921.1"/>
    </source>
</evidence>
<organism evidence="3 4">
    <name type="scientific">Turnera subulata</name>
    <dbReference type="NCBI Taxonomy" id="218843"/>
    <lineage>
        <taxon>Eukaryota</taxon>
        <taxon>Viridiplantae</taxon>
        <taxon>Streptophyta</taxon>
        <taxon>Embryophyta</taxon>
        <taxon>Tracheophyta</taxon>
        <taxon>Spermatophyta</taxon>
        <taxon>Magnoliopsida</taxon>
        <taxon>eudicotyledons</taxon>
        <taxon>Gunneridae</taxon>
        <taxon>Pentapetalae</taxon>
        <taxon>rosids</taxon>
        <taxon>fabids</taxon>
        <taxon>Malpighiales</taxon>
        <taxon>Passifloraceae</taxon>
        <taxon>Turnera</taxon>
    </lineage>
</organism>
<dbReference type="EMBL" id="JAKUCV010005504">
    <property type="protein sequence ID" value="KAJ4830921.1"/>
    <property type="molecule type" value="Genomic_DNA"/>
</dbReference>
<feature type="domain" description="AT3G52170-like helix-turn-helix" evidence="2">
    <location>
        <begin position="31"/>
        <end position="79"/>
    </location>
</feature>
<feature type="compositionally biased region" description="Polar residues" evidence="1">
    <location>
        <begin position="259"/>
        <end position="274"/>
    </location>
</feature>